<keyword evidence="4 5" id="KW-0539">Nucleus</keyword>
<dbReference type="InterPro" id="IPR009057">
    <property type="entry name" value="Homeodomain-like_sf"/>
</dbReference>
<dbReference type="GO" id="GO:0030154">
    <property type="term" value="P:cell differentiation"/>
    <property type="evidence" value="ECO:0007669"/>
    <property type="project" value="TreeGrafter"/>
</dbReference>
<feature type="compositionally biased region" description="Basic and acidic residues" evidence="7">
    <location>
        <begin position="82"/>
        <end position="96"/>
    </location>
</feature>
<protein>
    <submittedName>
        <fullName evidence="10">Homeobox domain-containing protein</fullName>
    </submittedName>
</protein>
<evidence type="ECO:0000256" key="3">
    <source>
        <dbReference type="ARBA" id="ARBA00023155"/>
    </source>
</evidence>
<reference evidence="10" key="2">
    <citation type="submission" date="2020-10" db="UniProtKB">
        <authorList>
            <consortium name="WormBaseParasite"/>
        </authorList>
    </citation>
    <scope>IDENTIFICATION</scope>
</reference>
<reference evidence="9" key="1">
    <citation type="journal article" date="2013" name="Genetics">
        <title>The draft genome and transcriptome of Panagrellus redivivus are shaped by the harsh demands of a free-living lifestyle.</title>
        <authorList>
            <person name="Srinivasan J."/>
            <person name="Dillman A.R."/>
            <person name="Macchietto M.G."/>
            <person name="Heikkinen L."/>
            <person name="Lakso M."/>
            <person name="Fracchia K.M."/>
            <person name="Antoshechkin I."/>
            <person name="Mortazavi A."/>
            <person name="Wong G."/>
            <person name="Sternberg P.W."/>
        </authorList>
    </citation>
    <scope>NUCLEOTIDE SEQUENCE [LARGE SCALE GENOMIC DNA]</scope>
    <source>
        <strain evidence="9">MT8872</strain>
    </source>
</reference>
<evidence type="ECO:0000256" key="1">
    <source>
        <dbReference type="ARBA" id="ARBA00004123"/>
    </source>
</evidence>
<evidence type="ECO:0000256" key="7">
    <source>
        <dbReference type="SAM" id="MobiDB-lite"/>
    </source>
</evidence>
<organism evidence="9 10">
    <name type="scientific">Panagrellus redivivus</name>
    <name type="common">Microworm</name>
    <dbReference type="NCBI Taxonomy" id="6233"/>
    <lineage>
        <taxon>Eukaryota</taxon>
        <taxon>Metazoa</taxon>
        <taxon>Ecdysozoa</taxon>
        <taxon>Nematoda</taxon>
        <taxon>Chromadorea</taxon>
        <taxon>Rhabditida</taxon>
        <taxon>Tylenchina</taxon>
        <taxon>Panagrolaimomorpha</taxon>
        <taxon>Panagrolaimoidea</taxon>
        <taxon>Panagrolaimidae</taxon>
        <taxon>Panagrellus</taxon>
    </lineage>
</organism>
<evidence type="ECO:0000256" key="2">
    <source>
        <dbReference type="ARBA" id="ARBA00023125"/>
    </source>
</evidence>
<dbReference type="GO" id="GO:0000981">
    <property type="term" value="F:DNA-binding transcription factor activity, RNA polymerase II-specific"/>
    <property type="evidence" value="ECO:0007669"/>
    <property type="project" value="InterPro"/>
</dbReference>
<dbReference type="SUPFAM" id="SSF46689">
    <property type="entry name" value="Homeodomain-like"/>
    <property type="match status" value="1"/>
</dbReference>
<proteinExistence type="predicted"/>
<feature type="compositionally biased region" description="Low complexity" evidence="7">
    <location>
        <begin position="18"/>
        <end position="30"/>
    </location>
</feature>
<dbReference type="PANTHER" id="PTHR24324:SF5">
    <property type="entry name" value="HEMATOPOIETICALLY-EXPRESSED HOMEOBOX PROTEIN HHEX"/>
    <property type="match status" value="1"/>
</dbReference>
<dbReference type="Proteomes" id="UP000492821">
    <property type="component" value="Unassembled WGS sequence"/>
</dbReference>
<dbReference type="InterPro" id="IPR020479">
    <property type="entry name" value="HD_metazoa"/>
</dbReference>
<dbReference type="WBParaSite" id="Pan_g5516.t1">
    <property type="protein sequence ID" value="Pan_g5516.t1"/>
    <property type="gene ID" value="Pan_g5516"/>
</dbReference>
<dbReference type="Pfam" id="PF00046">
    <property type="entry name" value="Homeodomain"/>
    <property type="match status" value="1"/>
</dbReference>
<name>A0A7E4W1Q5_PANRE</name>
<keyword evidence="3 5" id="KW-0371">Homeobox</keyword>
<evidence type="ECO:0000256" key="6">
    <source>
        <dbReference type="RuleBase" id="RU000682"/>
    </source>
</evidence>
<dbReference type="InterPro" id="IPR001356">
    <property type="entry name" value="HD"/>
</dbReference>
<dbReference type="PRINTS" id="PR00024">
    <property type="entry name" value="HOMEOBOX"/>
</dbReference>
<keyword evidence="2 5" id="KW-0238">DNA-binding</keyword>
<dbReference type="AlphaFoldDB" id="A0A7E4W1Q5"/>
<dbReference type="GO" id="GO:0000978">
    <property type="term" value="F:RNA polymerase II cis-regulatory region sequence-specific DNA binding"/>
    <property type="evidence" value="ECO:0007669"/>
    <property type="project" value="TreeGrafter"/>
</dbReference>
<feature type="region of interest" description="Disordered" evidence="7">
    <location>
        <begin position="16"/>
        <end position="42"/>
    </location>
</feature>
<keyword evidence="9" id="KW-1185">Reference proteome</keyword>
<feature type="DNA-binding region" description="Homeobox" evidence="5">
    <location>
        <begin position="161"/>
        <end position="220"/>
    </location>
</feature>
<comment type="subcellular location">
    <subcellularLocation>
        <location evidence="1 5 6">Nucleus</location>
    </subcellularLocation>
</comment>
<evidence type="ECO:0000313" key="9">
    <source>
        <dbReference type="Proteomes" id="UP000492821"/>
    </source>
</evidence>
<accession>A0A7E4W1Q5</accession>
<sequence>MPADFKFAINRLLEQKQDSSAADSMADVSSPGPSNPTPSMPLAAISAMNQFSLPSLFSQQQGQSNNIFGGAPFMFPNMSPAMKKDDTVESSPEPKETPPPCDILNGMPKPDMNSPQWLNYLNIASQLVNSRPPAMMGGGLQEWNPRLPWLYPCLPKAQQKRKGGQIRFTNEQTDALEETFKNNKYLSNVERKKLAKSLSLSERQVKTWFQNRRAKWRRVRKDDEEDDQEAPGVASSRPFAQYSIDNFTRHNTYKWN</sequence>
<evidence type="ECO:0000259" key="8">
    <source>
        <dbReference type="PROSITE" id="PS50071"/>
    </source>
</evidence>
<evidence type="ECO:0000256" key="5">
    <source>
        <dbReference type="PROSITE-ProRule" id="PRU00108"/>
    </source>
</evidence>
<dbReference type="PROSITE" id="PS50071">
    <property type="entry name" value="HOMEOBOX_2"/>
    <property type="match status" value="1"/>
</dbReference>
<evidence type="ECO:0000313" key="10">
    <source>
        <dbReference type="WBParaSite" id="Pan_g5516.t1"/>
    </source>
</evidence>
<dbReference type="InterPro" id="IPR051000">
    <property type="entry name" value="Homeobox_DNA-bind_prot"/>
</dbReference>
<evidence type="ECO:0000256" key="4">
    <source>
        <dbReference type="ARBA" id="ARBA00023242"/>
    </source>
</evidence>
<dbReference type="GO" id="GO:0005634">
    <property type="term" value="C:nucleus"/>
    <property type="evidence" value="ECO:0007669"/>
    <property type="project" value="UniProtKB-SubCell"/>
</dbReference>
<dbReference type="Gene3D" id="1.10.10.60">
    <property type="entry name" value="Homeodomain-like"/>
    <property type="match status" value="1"/>
</dbReference>
<dbReference type="InterPro" id="IPR017970">
    <property type="entry name" value="Homeobox_CS"/>
</dbReference>
<dbReference type="CDD" id="cd00086">
    <property type="entry name" value="homeodomain"/>
    <property type="match status" value="1"/>
</dbReference>
<feature type="domain" description="Homeobox" evidence="8">
    <location>
        <begin position="159"/>
        <end position="219"/>
    </location>
</feature>
<dbReference type="PROSITE" id="PS00027">
    <property type="entry name" value="HOMEOBOX_1"/>
    <property type="match status" value="1"/>
</dbReference>
<dbReference type="SMART" id="SM00389">
    <property type="entry name" value="HOX"/>
    <property type="match status" value="1"/>
</dbReference>
<dbReference type="PANTHER" id="PTHR24324">
    <property type="entry name" value="HOMEOBOX PROTEIN HHEX"/>
    <property type="match status" value="1"/>
</dbReference>
<feature type="region of interest" description="Disordered" evidence="7">
    <location>
        <begin position="80"/>
        <end position="102"/>
    </location>
</feature>